<dbReference type="RefSeq" id="WP_378262212.1">
    <property type="nucleotide sequence ID" value="NZ_JBHUKR010000004.1"/>
</dbReference>
<dbReference type="Proteomes" id="UP001597417">
    <property type="component" value="Unassembled WGS sequence"/>
</dbReference>
<evidence type="ECO:0000259" key="1">
    <source>
        <dbReference type="Pfam" id="PF13556"/>
    </source>
</evidence>
<dbReference type="Gene3D" id="1.10.10.2840">
    <property type="entry name" value="PucR C-terminal helix-turn-helix domain"/>
    <property type="match status" value="1"/>
</dbReference>
<evidence type="ECO:0000259" key="2">
    <source>
        <dbReference type="Pfam" id="PF14361"/>
    </source>
</evidence>
<feature type="domain" description="RsbT co-antagonist protein RsbRD N-terminal" evidence="2">
    <location>
        <begin position="15"/>
        <end position="149"/>
    </location>
</feature>
<reference evidence="4" key="1">
    <citation type="journal article" date="2019" name="Int. J. Syst. Evol. Microbiol.">
        <title>The Global Catalogue of Microorganisms (GCM) 10K type strain sequencing project: providing services to taxonomists for standard genome sequencing and annotation.</title>
        <authorList>
            <consortium name="The Broad Institute Genomics Platform"/>
            <consortium name="The Broad Institute Genome Sequencing Center for Infectious Disease"/>
            <person name="Wu L."/>
            <person name="Ma J."/>
        </authorList>
    </citation>
    <scope>NUCLEOTIDE SEQUENCE [LARGE SCALE GENOMIC DNA]</scope>
    <source>
        <strain evidence="4">CGMCC 4.7645</strain>
    </source>
</reference>
<dbReference type="PANTHER" id="PTHR33744:SF7">
    <property type="entry name" value="PUCR FAMILY TRANSCRIPTIONAL REGULATOR"/>
    <property type="match status" value="1"/>
</dbReference>
<dbReference type="InterPro" id="IPR042070">
    <property type="entry name" value="PucR_C-HTH_sf"/>
</dbReference>
<accession>A0ABW5FM84</accession>
<comment type="caution">
    <text evidence="3">The sequence shown here is derived from an EMBL/GenBank/DDBJ whole genome shotgun (WGS) entry which is preliminary data.</text>
</comment>
<evidence type="ECO:0000313" key="3">
    <source>
        <dbReference type="EMBL" id="MFD2415948.1"/>
    </source>
</evidence>
<name>A0ABW5FM84_9PSEU</name>
<feature type="domain" description="PucR C-terminal helix-turn-helix" evidence="1">
    <location>
        <begin position="331"/>
        <end position="388"/>
    </location>
</feature>
<dbReference type="InterPro" id="IPR051448">
    <property type="entry name" value="CdaR-like_regulators"/>
</dbReference>
<dbReference type="EMBL" id="JBHUKR010000004">
    <property type="protein sequence ID" value="MFD2415948.1"/>
    <property type="molecule type" value="Genomic_DNA"/>
</dbReference>
<protein>
    <submittedName>
        <fullName evidence="3">PucR family transcriptional regulator</fullName>
    </submittedName>
</protein>
<keyword evidence="4" id="KW-1185">Reference proteome</keyword>
<dbReference type="InterPro" id="IPR025736">
    <property type="entry name" value="PucR_C-HTH_dom"/>
</dbReference>
<dbReference type="Pfam" id="PF14361">
    <property type="entry name" value="RsbRD_N"/>
    <property type="match status" value="1"/>
</dbReference>
<gene>
    <name evidence="3" type="ORF">ACFSXZ_06380</name>
</gene>
<dbReference type="Pfam" id="PF13556">
    <property type="entry name" value="HTH_30"/>
    <property type="match status" value="1"/>
</dbReference>
<proteinExistence type="predicted"/>
<dbReference type="PANTHER" id="PTHR33744">
    <property type="entry name" value="CARBOHYDRATE DIACID REGULATOR"/>
    <property type="match status" value="1"/>
</dbReference>
<organism evidence="3 4">
    <name type="scientific">Amycolatopsis pigmentata</name>
    <dbReference type="NCBI Taxonomy" id="450801"/>
    <lineage>
        <taxon>Bacteria</taxon>
        <taxon>Bacillati</taxon>
        <taxon>Actinomycetota</taxon>
        <taxon>Actinomycetes</taxon>
        <taxon>Pseudonocardiales</taxon>
        <taxon>Pseudonocardiaceae</taxon>
        <taxon>Amycolatopsis</taxon>
    </lineage>
</organism>
<dbReference type="InterPro" id="IPR025751">
    <property type="entry name" value="RsbRD_N_dom"/>
</dbReference>
<sequence>MSQRPWDRLERRMQAVADRALHAYAAASPHYRGVVPEHLYRHMAHTCREAVRLYVRMVREQREPGVDELRLFSERAGERGAEGLPVAELLQAYFFIAEAIWEELSQVTDGDLPPDAAGTLLRCVHRLAYVGVQAHQEESQAAHSEEREAMREVVRALVTGEPAAEFAARYEIRLVEAYAVLALAFADHPAESVGDTVGRRLAGHRKVHQLTGHLRRELRDDVLASLNPDGGLVLFPATPGHAERDLATVREAIPRLRDRIGIEITGGYAVAPDIASIPAVTERARKLLRLAAPGQVAILDDHLFEYQLSHESDAAPQLLSIADRLRGEPDLMDTLTAYFANDFNRRETARRLHVHPNTVDNRLSRIAALTAANPRTARGLMILGAALALPES</sequence>
<evidence type="ECO:0000313" key="4">
    <source>
        <dbReference type="Proteomes" id="UP001597417"/>
    </source>
</evidence>